<evidence type="ECO:0000313" key="2">
    <source>
        <dbReference type="EMBL" id="EFL52039.1"/>
    </source>
</evidence>
<dbReference type="STRING" id="596151.DesfrDRAFT_1208"/>
<proteinExistence type="predicted"/>
<name>E1JUA9_SOLFR</name>
<comment type="caution">
    <text evidence="2">The sequence shown here is derived from an EMBL/GenBank/DDBJ whole genome shotgun (WGS) entry which is preliminary data.</text>
</comment>
<protein>
    <submittedName>
        <fullName evidence="2">Tail assembly chaperone gp38</fullName>
    </submittedName>
</protein>
<evidence type="ECO:0000313" key="3">
    <source>
        <dbReference type="Proteomes" id="UP000006250"/>
    </source>
</evidence>
<dbReference type="AlphaFoldDB" id="E1JUA9"/>
<dbReference type="eggNOG" id="COG2110">
    <property type="taxonomic scope" value="Bacteria"/>
</dbReference>
<feature type="region of interest" description="Disordered" evidence="1">
    <location>
        <begin position="17"/>
        <end position="47"/>
    </location>
</feature>
<dbReference type="Proteomes" id="UP000006250">
    <property type="component" value="Unassembled WGS sequence"/>
</dbReference>
<dbReference type="OrthoDB" id="5453504at2"/>
<reference evidence="2 3" key="1">
    <citation type="submission" date="2010-08" db="EMBL/GenBank/DDBJ databases">
        <title>The draft genome of Desulfovibrio fructosovorans JJ.</title>
        <authorList>
            <consortium name="US DOE Joint Genome Institute (JGI-PGF)"/>
            <person name="Lucas S."/>
            <person name="Copeland A."/>
            <person name="Lapidus A."/>
            <person name="Cheng J.-F."/>
            <person name="Bruce D."/>
            <person name="Goodwin L."/>
            <person name="Pitluck S."/>
            <person name="Land M.L."/>
            <person name="Hauser L."/>
            <person name="Chang Y.-J."/>
            <person name="Jeffries C."/>
            <person name="Wall J.D."/>
            <person name="Stahl D.A."/>
            <person name="Arkin A.P."/>
            <person name="Dehal P."/>
            <person name="Stolyar S.M."/>
            <person name="Hazen T.C."/>
            <person name="Woyke T.J."/>
        </authorList>
    </citation>
    <scope>NUCLEOTIDE SEQUENCE [LARGE SCALE GENOMIC DNA]</scope>
    <source>
        <strain evidence="2 3">JJ</strain>
    </source>
</reference>
<sequence>MKLYLCDAQGVLLGETEARVSPARPQNPDGSPNYLFPAGSTATPPPATGDGQAAVFDGQTWRVEEDYRGQTAYATADGSALAIRAVGPIPEGYTRTPPPGRAYNWDVASASWQPDMAVIRAAAEDAIDAQADALLAPYMSLTPGRAMTYLAKEAQASAFLAAENPDPAAYPLIAGEVGITADTAKAVAETILAMSQAWHTMGAAIESARLAAKKKVREAATPEAVQAVREAIVWPKAEATA</sequence>
<keyword evidence="3" id="KW-1185">Reference proteome</keyword>
<organism evidence="2 3">
    <name type="scientific">Solidesulfovibrio fructosivorans JJ]</name>
    <dbReference type="NCBI Taxonomy" id="596151"/>
    <lineage>
        <taxon>Bacteria</taxon>
        <taxon>Pseudomonadati</taxon>
        <taxon>Thermodesulfobacteriota</taxon>
        <taxon>Desulfovibrionia</taxon>
        <taxon>Desulfovibrionales</taxon>
        <taxon>Desulfovibrionaceae</taxon>
        <taxon>Solidesulfovibrio</taxon>
    </lineage>
</organism>
<feature type="compositionally biased region" description="Low complexity" evidence="1">
    <location>
        <begin position="37"/>
        <end position="47"/>
    </location>
</feature>
<accession>E1JUA9</accession>
<dbReference type="EMBL" id="AECZ01000006">
    <property type="protein sequence ID" value="EFL52039.1"/>
    <property type="molecule type" value="Genomic_DNA"/>
</dbReference>
<evidence type="ECO:0000256" key="1">
    <source>
        <dbReference type="SAM" id="MobiDB-lite"/>
    </source>
</evidence>
<gene>
    <name evidence="2" type="ORF">DesfrDRAFT_1208</name>
</gene>
<dbReference type="RefSeq" id="WP_005992074.1">
    <property type="nucleotide sequence ID" value="NZ_AECZ01000006.1"/>
</dbReference>